<name>A0A0F3M9M1_ORITS</name>
<keyword evidence="4 9" id="KW-0694">RNA-binding</keyword>
<comment type="subunit">
    <text evidence="8">Homodimer.</text>
</comment>
<dbReference type="PROSITE" id="PS50889">
    <property type="entry name" value="S4"/>
    <property type="match status" value="1"/>
</dbReference>
<proteinExistence type="inferred from homology"/>
<comment type="subcellular location">
    <subcellularLocation>
        <location evidence="8">Cytoplasm</location>
    </subcellularLocation>
</comment>
<dbReference type="GO" id="GO:0006437">
    <property type="term" value="P:tyrosyl-tRNA aminoacylation"/>
    <property type="evidence" value="ECO:0007669"/>
    <property type="project" value="UniProtKB-UniRule"/>
</dbReference>
<dbReference type="EMBL" id="LANO01000023">
    <property type="protein sequence ID" value="KJV52468.1"/>
    <property type="molecule type" value="Genomic_DNA"/>
</dbReference>
<feature type="short sequence motif" description="'HIGH' region" evidence="8">
    <location>
        <begin position="39"/>
        <end position="48"/>
    </location>
</feature>
<dbReference type="NCBIfam" id="TIGR00234">
    <property type="entry name" value="tyrS"/>
    <property type="match status" value="1"/>
</dbReference>
<dbReference type="InterPro" id="IPR014729">
    <property type="entry name" value="Rossmann-like_a/b/a_fold"/>
</dbReference>
<protein>
    <recommendedName>
        <fullName evidence="8">Tyrosine--tRNA ligase</fullName>
        <ecNumber evidence="8">6.1.1.1</ecNumber>
    </recommendedName>
    <alternativeName>
        <fullName evidence="8">Tyrosyl-tRNA synthetase</fullName>
        <shortName evidence="8">TyrRS</shortName>
    </alternativeName>
</protein>
<dbReference type="GO" id="GO:0003723">
    <property type="term" value="F:RNA binding"/>
    <property type="evidence" value="ECO:0007669"/>
    <property type="project" value="UniProtKB-KW"/>
</dbReference>
<dbReference type="InterPro" id="IPR036986">
    <property type="entry name" value="S4_RNA-bd_sf"/>
</dbReference>
<feature type="binding site" evidence="8">
    <location>
        <position position="171"/>
    </location>
    <ligand>
        <name>L-tyrosine</name>
        <dbReference type="ChEBI" id="CHEBI:58315"/>
    </ligand>
</feature>
<dbReference type="EMBL" id="LS398551">
    <property type="protein sequence ID" value="SPR06820.1"/>
    <property type="molecule type" value="Genomic_DNA"/>
</dbReference>
<dbReference type="GO" id="GO:0005829">
    <property type="term" value="C:cytosol"/>
    <property type="evidence" value="ECO:0007669"/>
    <property type="project" value="TreeGrafter"/>
</dbReference>
<keyword evidence="5 8" id="KW-0648">Protein biosynthesis</keyword>
<evidence type="ECO:0000313" key="12">
    <source>
        <dbReference type="EMBL" id="SPR06820.1"/>
    </source>
</evidence>
<feature type="binding site" evidence="8">
    <location>
        <position position="175"/>
    </location>
    <ligand>
        <name>L-tyrosine</name>
        <dbReference type="ChEBI" id="CHEBI:58315"/>
    </ligand>
</feature>
<dbReference type="CDD" id="cd00805">
    <property type="entry name" value="TyrRS_core"/>
    <property type="match status" value="1"/>
</dbReference>
<dbReference type="InterPro" id="IPR024107">
    <property type="entry name" value="Tyr-tRNA-ligase_bac_1"/>
</dbReference>
<organism evidence="11 13">
    <name type="scientific">Orientia tsutsugamushi str. Gilliam</name>
    <dbReference type="NCBI Taxonomy" id="1359184"/>
    <lineage>
        <taxon>Bacteria</taxon>
        <taxon>Pseudomonadati</taxon>
        <taxon>Pseudomonadota</taxon>
        <taxon>Alphaproteobacteria</taxon>
        <taxon>Rickettsiales</taxon>
        <taxon>Rickettsiaceae</taxon>
        <taxon>Rickettsieae</taxon>
        <taxon>Orientia</taxon>
    </lineage>
</organism>
<reference evidence="14" key="2">
    <citation type="submission" date="2018-03" db="EMBL/GenBank/DDBJ databases">
        <authorList>
            <person name="Batty M. E."/>
            <person name="Batty M E."/>
        </authorList>
    </citation>
    <scope>NUCLEOTIDE SEQUENCE [LARGE SCALE GENOMIC DNA]</scope>
    <source>
        <strain evidence="14">Gilliam</strain>
    </source>
</reference>
<evidence type="ECO:0000256" key="3">
    <source>
        <dbReference type="ARBA" id="ARBA00022840"/>
    </source>
</evidence>
<dbReference type="SUPFAM" id="SSF55174">
    <property type="entry name" value="Alpha-L RNA-binding motif"/>
    <property type="match status" value="1"/>
</dbReference>
<dbReference type="Gene3D" id="3.10.290.10">
    <property type="entry name" value="RNA-binding S4 domain"/>
    <property type="match status" value="1"/>
</dbReference>
<reference evidence="11 13" key="1">
    <citation type="submission" date="2015-02" db="EMBL/GenBank/DDBJ databases">
        <title>Genome Sequencing of Rickettsiales.</title>
        <authorList>
            <person name="Daugherty S.C."/>
            <person name="Su Q."/>
            <person name="Abolude K."/>
            <person name="Beier-Sexton M."/>
            <person name="Carlyon J.A."/>
            <person name="Carter R."/>
            <person name="Day N.P."/>
            <person name="Dumler S.J."/>
            <person name="Dyachenko V."/>
            <person name="Godinez A."/>
            <person name="Kurtti T.J."/>
            <person name="Lichay M."/>
            <person name="Mullins K.E."/>
            <person name="Ott S."/>
            <person name="Pappas-Brown V."/>
            <person name="Paris D.H."/>
            <person name="Patel P."/>
            <person name="Richards A.L."/>
            <person name="Sadzewicz L."/>
            <person name="Sears K."/>
            <person name="Seidman D."/>
            <person name="Sengamalay N."/>
            <person name="Stenos J."/>
            <person name="Tallon L.J."/>
            <person name="Vincent G."/>
            <person name="Fraser C.M."/>
            <person name="Munderloh U."/>
            <person name="Dunning-Hotopp J.C."/>
        </authorList>
    </citation>
    <scope>NUCLEOTIDE SEQUENCE [LARGE SCALE GENOMIC DNA]</scope>
    <source>
        <strain evidence="11 13">Gilliam</strain>
    </source>
</reference>
<dbReference type="GO" id="GO:0005524">
    <property type="term" value="F:ATP binding"/>
    <property type="evidence" value="ECO:0007669"/>
    <property type="project" value="UniProtKB-UniRule"/>
</dbReference>
<evidence type="ECO:0000259" key="10">
    <source>
        <dbReference type="Pfam" id="PF22421"/>
    </source>
</evidence>
<dbReference type="HAMAP" id="MF_02006">
    <property type="entry name" value="Tyr_tRNA_synth_type1"/>
    <property type="match status" value="1"/>
</dbReference>
<evidence type="ECO:0000256" key="7">
    <source>
        <dbReference type="ARBA" id="ARBA00048248"/>
    </source>
</evidence>
<comment type="function">
    <text evidence="8">Catalyzes the attachment of tyrosine to tRNA(Tyr) in a two-step reaction: tyrosine is first activated by ATP to form Tyr-AMP and then transferred to the acceptor end of tRNA(Tyr).</text>
</comment>
<evidence type="ECO:0000256" key="1">
    <source>
        <dbReference type="ARBA" id="ARBA00022598"/>
    </source>
</evidence>
<dbReference type="AlphaFoldDB" id="A0A0F3M9M1"/>
<keyword evidence="2 8" id="KW-0547">Nucleotide-binding</keyword>
<dbReference type="Pfam" id="PF00579">
    <property type="entry name" value="tRNA-synt_1b"/>
    <property type="match status" value="1"/>
</dbReference>
<evidence type="ECO:0000256" key="9">
    <source>
        <dbReference type="PROSITE-ProRule" id="PRU00182"/>
    </source>
</evidence>
<sequence>MHFINEFINRGYFYQSTDLTRLTQISNSSQIVAYIGFDCTAQSLHVGNLMQIMILRLLQQCGHKSIVVIGGATTKIGDPSEKDKLRRIITNDEIQQNISGIKRSLKKFIKFDETKNDVLLLNNQEWLDSINYINFLRDYGRAFSVNKMLTMNSVKSRLERHTPLSFLEFNYMLLQAYDFYYLNKYYNCNLQIGGSDQWGNITMGVDLVKKLSNNEVFGLTTPLITNSSGEKMGKTVDGAVWLNEDMCSPYNYFQYWRNIEDNDVIRFAKLYGEFSEVELSKLTELFFNNINEAKKQIAYKITLLCHGRDEANKALNTAIQIFEHKKADENLPTVTIKNCNNLKVGIPITELLVTIGLAKTKSEGKRLIQGNGIRINNIKVNNINLVVQLQDFIDQVITVSLGKKCHILVKIAK</sequence>
<evidence type="ECO:0000313" key="11">
    <source>
        <dbReference type="EMBL" id="KJV52468.1"/>
    </source>
</evidence>
<evidence type="ECO:0000256" key="6">
    <source>
        <dbReference type="ARBA" id="ARBA00023146"/>
    </source>
</evidence>
<keyword evidence="14" id="KW-1185">Reference proteome</keyword>
<keyword evidence="8" id="KW-0963">Cytoplasm</keyword>
<dbReference type="Proteomes" id="UP000033769">
    <property type="component" value="Unassembled WGS sequence"/>
</dbReference>
<keyword evidence="3 8" id="KW-0067">ATP-binding</keyword>
<feature type="binding site" evidence="8">
    <location>
        <position position="234"/>
    </location>
    <ligand>
        <name>ATP</name>
        <dbReference type="ChEBI" id="CHEBI:30616"/>
    </ligand>
</feature>
<dbReference type="PATRIC" id="fig|1359184.3.peg.1037"/>
<feature type="short sequence motif" description="'KMSKS' region" evidence="8">
    <location>
        <begin position="231"/>
        <end position="235"/>
    </location>
</feature>
<dbReference type="SUPFAM" id="SSF52374">
    <property type="entry name" value="Nucleotidylyl transferase"/>
    <property type="match status" value="1"/>
</dbReference>
<dbReference type="InterPro" id="IPR002307">
    <property type="entry name" value="Tyr-tRNA-ligase"/>
</dbReference>
<dbReference type="InterPro" id="IPR054608">
    <property type="entry name" value="SYY-like_C"/>
</dbReference>
<evidence type="ECO:0000256" key="4">
    <source>
        <dbReference type="ARBA" id="ARBA00022884"/>
    </source>
</evidence>
<evidence type="ECO:0000313" key="14">
    <source>
        <dbReference type="Proteomes" id="UP000244959"/>
    </source>
</evidence>
<evidence type="ECO:0000256" key="8">
    <source>
        <dbReference type="HAMAP-Rule" id="MF_02006"/>
    </source>
</evidence>
<dbReference type="PRINTS" id="PR01040">
    <property type="entry name" value="TRNASYNTHTYR"/>
</dbReference>
<dbReference type="GO" id="GO:0004831">
    <property type="term" value="F:tyrosine-tRNA ligase activity"/>
    <property type="evidence" value="ECO:0007669"/>
    <property type="project" value="UniProtKB-UniRule"/>
</dbReference>
<reference evidence="12" key="3">
    <citation type="submission" date="2018-03" db="EMBL/GenBank/DDBJ databases">
        <authorList>
            <person name="Keele B.F."/>
        </authorList>
    </citation>
    <scope>NUCLEOTIDE SEQUENCE [LARGE SCALE GENOMIC DNA]</scope>
    <source>
        <strain evidence="12">Gilliam</strain>
    </source>
</reference>
<accession>A0A0F3M9M1</accession>
<dbReference type="Gene3D" id="3.40.50.620">
    <property type="entry name" value="HUPs"/>
    <property type="match status" value="1"/>
</dbReference>
<dbReference type="Gene3D" id="1.10.240.10">
    <property type="entry name" value="Tyrosyl-Transfer RNA Synthetase"/>
    <property type="match status" value="1"/>
</dbReference>
<dbReference type="Pfam" id="PF22421">
    <property type="entry name" value="SYY_C-terminal"/>
    <property type="match status" value="1"/>
</dbReference>
<feature type="binding site" evidence="8">
    <location>
        <position position="34"/>
    </location>
    <ligand>
        <name>L-tyrosine</name>
        <dbReference type="ChEBI" id="CHEBI:58315"/>
    </ligand>
</feature>
<gene>
    <name evidence="8 11" type="primary">tyrS</name>
    <name evidence="12" type="ORF">GILLIAM_01318</name>
    <name evidence="11" type="ORF">OTSGILL_1509</name>
</gene>
<evidence type="ECO:0000256" key="2">
    <source>
        <dbReference type="ARBA" id="ARBA00022741"/>
    </source>
</evidence>
<comment type="catalytic activity">
    <reaction evidence="7 8">
        <text>tRNA(Tyr) + L-tyrosine + ATP = L-tyrosyl-tRNA(Tyr) + AMP + diphosphate + H(+)</text>
        <dbReference type="Rhea" id="RHEA:10220"/>
        <dbReference type="Rhea" id="RHEA-COMP:9706"/>
        <dbReference type="Rhea" id="RHEA-COMP:9707"/>
        <dbReference type="ChEBI" id="CHEBI:15378"/>
        <dbReference type="ChEBI" id="CHEBI:30616"/>
        <dbReference type="ChEBI" id="CHEBI:33019"/>
        <dbReference type="ChEBI" id="CHEBI:58315"/>
        <dbReference type="ChEBI" id="CHEBI:78442"/>
        <dbReference type="ChEBI" id="CHEBI:78536"/>
        <dbReference type="ChEBI" id="CHEBI:456215"/>
        <dbReference type="EC" id="6.1.1.1"/>
    </reaction>
</comment>
<feature type="domain" description="Tyrosine--tRNA ligase SYY-like C-terminal" evidence="10">
    <location>
        <begin position="327"/>
        <end position="409"/>
    </location>
</feature>
<comment type="similarity">
    <text evidence="8">Belongs to the class-I aminoacyl-tRNA synthetase family. TyrS type 1 subfamily.</text>
</comment>
<dbReference type="RefSeq" id="WP_047220688.1">
    <property type="nucleotide sequence ID" value="NZ_LS398551.1"/>
</dbReference>
<dbReference type="InterPro" id="IPR024088">
    <property type="entry name" value="Tyr-tRNA-ligase_bac-type"/>
</dbReference>
<evidence type="ECO:0000313" key="13">
    <source>
        <dbReference type="Proteomes" id="UP000033769"/>
    </source>
</evidence>
<dbReference type="EC" id="6.1.1.1" evidence="8"/>
<dbReference type="InterPro" id="IPR002305">
    <property type="entry name" value="aa-tRNA-synth_Ic"/>
</dbReference>
<keyword evidence="1 8" id="KW-0436">Ligase</keyword>
<keyword evidence="6 8" id="KW-0030">Aminoacyl-tRNA synthetase</keyword>
<dbReference type="Proteomes" id="UP000244959">
    <property type="component" value="Chromosome I"/>
</dbReference>
<dbReference type="PANTHER" id="PTHR11766:SF0">
    <property type="entry name" value="TYROSINE--TRNA LIGASE, MITOCHONDRIAL"/>
    <property type="match status" value="1"/>
</dbReference>
<evidence type="ECO:0000256" key="5">
    <source>
        <dbReference type="ARBA" id="ARBA00022917"/>
    </source>
</evidence>
<dbReference type="PANTHER" id="PTHR11766">
    <property type="entry name" value="TYROSYL-TRNA SYNTHETASE"/>
    <property type="match status" value="1"/>
</dbReference>